<dbReference type="InterPro" id="IPR058581">
    <property type="entry name" value="TM_HPP"/>
</dbReference>
<dbReference type="PANTHER" id="PTHR33741">
    <property type="entry name" value="TRANSMEMBRANE PROTEIN DDB_G0269096-RELATED"/>
    <property type="match status" value="1"/>
</dbReference>
<gene>
    <name evidence="4" type="ORF">A1Q1_05263</name>
</gene>
<keyword evidence="2" id="KW-0812">Transmembrane</keyword>
<keyword evidence="2" id="KW-1133">Transmembrane helix</keyword>
<proteinExistence type="predicted"/>
<dbReference type="EMBL" id="ALBS01000002">
    <property type="protein sequence ID" value="EJT53300.1"/>
    <property type="molecule type" value="Genomic_DNA"/>
</dbReference>
<evidence type="ECO:0000256" key="2">
    <source>
        <dbReference type="SAM" id="Phobius"/>
    </source>
</evidence>
<feature type="domain" description="HPP transmembrane region" evidence="3">
    <location>
        <begin position="69"/>
        <end position="238"/>
    </location>
</feature>
<dbReference type="GeneID" id="25988775"/>
<sequence>MTHSPPPPKPAPPPAPAAPAAKHGPVTVHRDLRTYLPPILSRFLGYKQQPLRPLPFPPFSWLSKIPLKYEVWGLGLLASFVGIMLVELVMATAFADQDIILIVASFGASAVLIYGTIESPLAQPRHLLGGHVIAAILGVAITRLFRKASNYELHDTTHTGELRHIVWLNGALSMSVALTMMQITGTVHPPAGATALIASVQPAAVHMSWHFIYIVLISALLMLGWAMIINNVGRRRYPTYWLSGSTVFVKPPQKLDPEAGLTPSSAANGGPSEVSTAGSTVNGGVGGVQGGERLQRTTTDEVMMAAIEGRNDGMERMVRSLSREGPVESKDAAEMAAIEGRNDGMQRLVRSLSRERL</sequence>
<dbReference type="OrthoDB" id="2016548at2759"/>
<feature type="transmembrane region" description="Helical" evidence="2">
    <location>
        <begin position="166"/>
        <end position="187"/>
    </location>
</feature>
<feature type="region of interest" description="Disordered" evidence="1">
    <location>
        <begin position="253"/>
        <end position="293"/>
    </location>
</feature>
<keyword evidence="2" id="KW-0472">Membrane</keyword>
<organism evidence="4 5">
    <name type="scientific">Trichosporon asahii var. asahii (strain ATCC 90039 / CBS 2479 / JCM 2466 / KCTC 7840 / NBRC 103889/ NCYC 2677 / UAMH 7654)</name>
    <name type="common">Yeast</name>
    <dbReference type="NCBI Taxonomy" id="1186058"/>
    <lineage>
        <taxon>Eukaryota</taxon>
        <taxon>Fungi</taxon>
        <taxon>Dikarya</taxon>
        <taxon>Basidiomycota</taxon>
        <taxon>Agaricomycotina</taxon>
        <taxon>Tremellomycetes</taxon>
        <taxon>Trichosporonales</taxon>
        <taxon>Trichosporonaceae</taxon>
        <taxon>Trichosporon</taxon>
    </lineage>
</organism>
<dbReference type="Pfam" id="PF04982">
    <property type="entry name" value="TM_HPP"/>
    <property type="match status" value="1"/>
</dbReference>
<dbReference type="Proteomes" id="UP000002748">
    <property type="component" value="Unassembled WGS sequence"/>
</dbReference>
<dbReference type="RefSeq" id="XP_014184213.1">
    <property type="nucleotide sequence ID" value="XM_014328738.1"/>
</dbReference>
<feature type="transmembrane region" description="Helical" evidence="2">
    <location>
        <begin position="207"/>
        <end position="228"/>
    </location>
</feature>
<evidence type="ECO:0000313" key="4">
    <source>
        <dbReference type="EMBL" id="EJT53300.1"/>
    </source>
</evidence>
<reference evidence="4 5" key="1">
    <citation type="journal article" date="2012" name="Eukaryot. Cell">
        <title>Draft genome sequence of CBS 2479, the standard type strain of Trichosporon asahii.</title>
        <authorList>
            <person name="Yang R.Y."/>
            <person name="Li H.T."/>
            <person name="Zhu H."/>
            <person name="Zhou G.P."/>
            <person name="Wang M."/>
            <person name="Wang L."/>
        </authorList>
    </citation>
    <scope>NUCLEOTIDE SEQUENCE [LARGE SCALE GENOMIC DNA]</scope>
    <source>
        <strain evidence="5">ATCC 90039 / CBS 2479 / JCM 2466 / KCTC 7840 / NCYC 2677 / UAMH 7654</strain>
    </source>
</reference>
<dbReference type="HOGENOM" id="CLU_040397_0_1_1"/>
<dbReference type="KEGG" id="tasa:A1Q1_05263"/>
<evidence type="ECO:0000259" key="3">
    <source>
        <dbReference type="Pfam" id="PF04982"/>
    </source>
</evidence>
<feature type="transmembrane region" description="Helical" evidence="2">
    <location>
        <begin position="71"/>
        <end position="92"/>
    </location>
</feature>
<comment type="caution">
    <text evidence="4">The sequence shown here is derived from an EMBL/GenBank/DDBJ whole genome shotgun (WGS) entry which is preliminary data.</text>
</comment>
<accession>J8TZX2</accession>
<dbReference type="PANTHER" id="PTHR33741:SF5">
    <property type="entry name" value="TRANSMEMBRANE PROTEIN DDB_G0269096-RELATED"/>
    <property type="match status" value="1"/>
</dbReference>
<name>J8TZX2_TRIAS</name>
<feature type="compositionally biased region" description="Gly residues" evidence="1">
    <location>
        <begin position="281"/>
        <end position="290"/>
    </location>
</feature>
<evidence type="ECO:0000256" key="1">
    <source>
        <dbReference type="SAM" id="MobiDB-lite"/>
    </source>
</evidence>
<feature type="compositionally biased region" description="Pro residues" evidence="1">
    <location>
        <begin position="1"/>
        <end position="17"/>
    </location>
</feature>
<dbReference type="InterPro" id="IPR007065">
    <property type="entry name" value="HPP"/>
</dbReference>
<feature type="region of interest" description="Disordered" evidence="1">
    <location>
        <begin position="1"/>
        <end position="23"/>
    </location>
</feature>
<protein>
    <submittedName>
        <fullName evidence="4">HPP family protein</fullName>
    </submittedName>
</protein>
<dbReference type="AlphaFoldDB" id="J8TZX2"/>
<dbReference type="VEuPathDB" id="FungiDB:A1Q1_05263"/>
<feature type="transmembrane region" description="Helical" evidence="2">
    <location>
        <begin position="99"/>
        <end position="117"/>
    </location>
</feature>
<evidence type="ECO:0000313" key="5">
    <source>
        <dbReference type="Proteomes" id="UP000002748"/>
    </source>
</evidence>
<feature type="transmembrane region" description="Helical" evidence="2">
    <location>
        <begin position="129"/>
        <end position="145"/>
    </location>
</feature>